<feature type="region of interest" description="Disordered" evidence="3">
    <location>
        <begin position="51"/>
        <end position="99"/>
    </location>
</feature>
<evidence type="ECO:0000256" key="1">
    <source>
        <dbReference type="ARBA" id="ARBA00023125"/>
    </source>
</evidence>
<feature type="domain" description="Core-binding (CB)" evidence="4">
    <location>
        <begin position="99"/>
        <end position="179"/>
    </location>
</feature>
<dbReference type="RefSeq" id="WP_190134740.1">
    <property type="nucleotide sequence ID" value="NZ_BNBT01000010.1"/>
</dbReference>
<organism evidence="5 6">
    <name type="scientific">Streptomyces longispororuber</name>
    <dbReference type="NCBI Taxonomy" id="68230"/>
    <lineage>
        <taxon>Bacteria</taxon>
        <taxon>Bacillati</taxon>
        <taxon>Actinomycetota</taxon>
        <taxon>Actinomycetes</taxon>
        <taxon>Kitasatosporales</taxon>
        <taxon>Streptomycetaceae</taxon>
        <taxon>Streptomyces</taxon>
    </lineage>
</organism>
<dbReference type="InterPro" id="IPR011010">
    <property type="entry name" value="DNA_brk_join_enz"/>
</dbReference>
<feature type="compositionally biased region" description="Basic residues" evidence="3">
    <location>
        <begin position="52"/>
        <end position="61"/>
    </location>
</feature>
<name>A0A918ZAK5_9ACTN</name>
<reference evidence="5" key="1">
    <citation type="journal article" date="2014" name="Int. J. Syst. Evol. Microbiol.">
        <title>Complete genome sequence of Corynebacterium casei LMG S-19264T (=DSM 44701T), isolated from a smear-ripened cheese.</title>
        <authorList>
            <consortium name="US DOE Joint Genome Institute (JGI-PGF)"/>
            <person name="Walter F."/>
            <person name="Albersmeier A."/>
            <person name="Kalinowski J."/>
            <person name="Ruckert C."/>
        </authorList>
    </citation>
    <scope>NUCLEOTIDE SEQUENCE</scope>
    <source>
        <strain evidence="5">JCM 4784</strain>
    </source>
</reference>
<reference evidence="5" key="2">
    <citation type="submission" date="2020-09" db="EMBL/GenBank/DDBJ databases">
        <authorList>
            <person name="Sun Q."/>
            <person name="Ohkuma M."/>
        </authorList>
    </citation>
    <scope>NUCLEOTIDE SEQUENCE</scope>
    <source>
        <strain evidence="5">JCM 4784</strain>
    </source>
</reference>
<evidence type="ECO:0000313" key="5">
    <source>
        <dbReference type="EMBL" id="GHE43768.1"/>
    </source>
</evidence>
<accession>A0A918ZAK5</accession>
<keyword evidence="6" id="KW-1185">Reference proteome</keyword>
<dbReference type="PROSITE" id="PS51900">
    <property type="entry name" value="CB"/>
    <property type="match status" value="1"/>
</dbReference>
<dbReference type="Gene3D" id="1.10.150.130">
    <property type="match status" value="1"/>
</dbReference>
<dbReference type="AlphaFoldDB" id="A0A918ZAK5"/>
<feature type="compositionally biased region" description="Basic and acidic residues" evidence="3">
    <location>
        <begin position="1"/>
        <end position="17"/>
    </location>
</feature>
<sequence length="256" mass="28958">MAKEEPYDRWHKARPEPGEPNCPEHPGLVPTPMHGTEMRWQACWRDKDGRQRAKNFAKNRKQAALAYQRSQRAAVAEGRDPLPHRSSRKGAGKAEDAPPTIEEYVETFLSRHEGRETTLEIYGYRLRHYVVPALGSCLLNEVKRGDYRDFFSMLKAKGMADGTRAGVKKTLSAMLSTAVEDGYLDGNPIAGIRLPVSGRRKVRLTWRHVVALSDELHPWYELLVWYGAPQVLRAGEAVGVRRTDMESVPGKQRVEA</sequence>
<dbReference type="GO" id="GO:0003677">
    <property type="term" value="F:DNA binding"/>
    <property type="evidence" value="ECO:0007669"/>
    <property type="project" value="UniProtKB-UniRule"/>
</dbReference>
<evidence type="ECO:0000256" key="2">
    <source>
        <dbReference type="PROSITE-ProRule" id="PRU01248"/>
    </source>
</evidence>
<comment type="caution">
    <text evidence="5">The sequence shown here is derived from an EMBL/GenBank/DDBJ whole genome shotgun (WGS) entry which is preliminary data.</text>
</comment>
<dbReference type="InterPro" id="IPR010998">
    <property type="entry name" value="Integrase_recombinase_N"/>
</dbReference>
<dbReference type="InterPro" id="IPR044068">
    <property type="entry name" value="CB"/>
</dbReference>
<feature type="region of interest" description="Disordered" evidence="3">
    <location>
        <begin position="1"/>
        <end position="34"/>
    </location>
</feature>
<dbReference type="EMBL" id="BNBT01000010">
    <property type="protein sequence ID" value="GHE43768.1"/>
    <property type="molecule type" value="Genomic_DNA"/>
</dbReference>
<evidence type="ECO:0000256" key="3">
    <source>
        <dbReference type="SAM" id="MobiDB-lite"/>
    </source>
</evidence>
<evidence type="ECO:0000313" key="6">
    <source>
        <dbReference type="Proteomes" id="UP000608024"/>
    </source>
</evidence>
<evidence type="ECO:0000259" key="4">
    <source>
        <dbReference type="PROSITE" id="PS51900"/>
    </source>
</evidence>
<gene>
    <name evidence="5" type="ORF">GCM10018785_11690</name>
</gene>
<dbReference type="SUPFAM" id="SSF56349">
    <property type="entry name" value="DNA breaking-rejoining enzymes"/>
    <property type="match status" value="1"/>
</dbReference>
<dbReference type="Proteomes" id="UP000608024">
    <property type="component" value="Unassembled WGS sequence"/>
</dbReference>
<proteinExistence type="predicted"/>
<keyword evidence="1 2" id="KW-0238">DNA-binding</keyword>
<protein>
    <recommendedName>
        <fullName evidence="4">Core-binding (CB) domain-containing protein</fullName>
    </recommendedName>
</protein>